<dbReference type="Proteomes" id="UP000053259">
    <property type="component" value="Unassembled WGS sequence"/>
</dbReference>
<accession>A0A0D2B0D5</accession>
<dbReference type="InParanoid" id="A0A0D2B0D5"/>
<dbReference type="OrthoDB" id="3260716at2759"/>
<reference evidence="2 3" key="1">
    <citation type="submission" date="2015-01" db="EMBL/GenBank/DDBJ databases">
        <title>The Genome Sequence of Ochroconis gallopava CBS43764.</title>
        <authorList>
            <consortium name="The Broad Institute Genomics Platform"/>
            <person name="Cuomo C."/>
            <person name="de Hoog S."/>
            <person name="Gorbushina A."/>
            <person name="Stielow B."/>
            <person name="Teixiera M."/>
            <person name="Abouelleil A."/>
            <person name="Chapman S.B."/>
            <person name="Priest M."/>
            <person name="Young S.K."/>
            <person name="Wortman J."/>
            <person name="Nusbaum C."/>
            <person name="Birren B."/>
        </authorList>
    </citation>
    <scope>NUCLEOTIDE SEQUENCE [LARGE SCALE GENOMIC DNA]</scope>
    <source>
        <strain evidence="2 3">CBS 43764</strain>
    </source>
</reference>
<feature type="compositionally biased region" description="Polar residues" evidence="1">
    <location>
        <begin position="87"/>
        <end position="102"/>
    </location>
</feature>
<evidence type="ECO:0000256" key="1">
    <source>
        <dbReference type="SAM" id="MobiDB-lite"/>
    </source>
</evidence>
<name>A0A0D2B0D5_9PEZI</name>
<dbReference type="AlphaFoldDB" id="A0A0D2B0D5"/>
<keyword evidence="3" id="KW-1185">Reference proteome</keyword>
<protein>
    <submittedName>
        <fullName evidence="2">Uncharacterized protein</fullName>
    </submittedName>
</protein>
<organism evidence="2 3">
    <name type="scientific">Verruconis gallopava</name>
    <dbReference type="NCBI Taxonomy" id="253628"/>
    <lineage>
        <taxon>Eukaryota</taxon>
        <taxon>Fungi</taxon>
        <taxon>Dikarya</taxon>
        <taxon>Ascomycota</taxon>
        <taxon>Pezizomycotina</taxon>
        <taxon>Dothideomycetes</taxon>
        <taxon>Pleosporomycetidae</taxon>
        <taxon>Venturiales</taxon>
        <taxon>Sympoventuriaceae</taxon>
        <taxon>Verruconis</taxon>
    </lineage>
</organism>
<dbReference type="HOGENOM" id="CLU_110797_0_0_1"/>
<evidence type="ECO:0000313" key="2">
    <source>
        <dbReference type="EMBL" id="KIW04839.1"/>
    </source>
</evidence>
<dbReference type="RefSeq" id="XP_016214708.1">
    <property type="nucleotide sequence ID" value="XM_016357304.1"/>
</dbReference>
<dbReference type="VEuPathDB" id="FungiDB:PV09_04021"/>
<feature type="region of interest" description="Disordered" evidence="1">
    <location>
        <begin position="1"/>
        <end position="201"/>
    </location>
</feature>
<sequence>MSTSEYKNGGLETRQNVDAVAGSDPNGIRPSKPRAEPITTHGHKPGVIASEADSAPEFHAQTLPAGSSPADRTFNPSPADEAPLAETNPSASSTLPGSTSADVHTGYGHPGSGQTSNELRGDGRKQRSGLEGAGARVDEKLDSLDPRQRALRRDDAQLGEGESRAGTRGSAGGPLAEERLPETAATVAMENSGPSRDSRVR</sequence>
<proteinExistence type="predicted"/>
<feature type="compositionally biased region" description="Basic and acidic residues" evidence="1">
    <location>
        <begin position="136"/>
        <end position="165"/>
    </location>
</feature>
<evidence type="ECO:0000313" key="3">
    <source>
        <dbReference type="Proteomes" id="UP000053259"/>
    </source>
</evidence>
<dbReference type="EMBL" id="KN847539">
    <property type="protein sequence ID" value="KIW04839.1"/>
    <property type="molecule type" value="Genomic_DNA"/>
</dbReference>
<gene>
    <name evidence="2" type="ORF">PV09_04021</name>
</gene>
<dbReference type="GeneID" id="27311994"/>